<dbReference type="PROSITE" id="PS00108">
    <property type="entry name" value="PROTEIN_KINASE_ST"/>
    <property type="match status" value="1"/>
</dbReference>
<dbReference type="InterPro" id="IPR017441">
    <property type="entry name" value="Protein_kinase_ATP_BS"/>
</dbReference>
<dbReference type="Pfam" id="PF00069">
    <property type="entry name" value="Pkinase"/>
    <property type="match status" value="1"/>
</dbReference>
<evidence type="ECO:0000256" key="3">
    <source>
        <dbReference type="ARBA" id="ARBA00022679"/>
    </source>
</evidence>
<comment type="caution">
    <text evidence="11">The sequence shown here is derived from an EMBL/GenBank/DDBJ whole genome shotgun (WGS) entry which is preliminary data.</text>
</comment>
<keyword evidence="9" id="KW-1133">Transmembrane helix</keyword>
<dbReference type="EC" id="2.7.11.1" evidence="1"/>
<dbReference type="PROSITE" id="PS50011">
    <property type="entry name" value="PROTEIN_KINASE_DOM"/>
    <property type="match status" value="1"/>
</dbReference>
<evidence type="ECO:0000256" key="9">
    <source>
        <dbReference type="SAM" id="Phobius"/>
    </source>
</evidence>
<dbReference type="InterPro" id="IPR008271">
    <property type="entry name" value="Ser/Thr_kinase_AS"/>
</dbReference>
<feature type="binding site" evidence="7">
    <location>
        <position position="45"/>
    </location>
    <ligand>
        <name>ATP</name>
        <dbReference type="ChEBI" id="CHEBI:30616"/>
    </ligand>
</feature>
<gene>
    <name evidence="11" type="ORF">KIH74_29355</name>
</gene>
<feature type="domain" description="Protein kinase" evidence="10">
    <location>
        <begin position="16"/>
        <end position="273"/>
    </location>
</feature>
<name>A0ABS5TPQ3_9ACTN</name>
<dbReference type="PANTHER" id="PTHR43289:SF6">
    <property type="entry name" value="SERINE_THREONINE-PROTEIN KINASE NEKL-3"/>
    <property type="match status" value="1"/>
</dbReference>
<dbReference type="CDD" id="cd14014">
    <property type="entry name" value="STKc_PknB_like"/>
    <property type="match status" value="1"/>
</dbReference>
<feature type="region of interest" description="Disordered" evidence="8">
    <location>
        <begin position="291"/>
        <end position="312"/>
    </location>
</feature>
<evidence type="ECO:0000256" key="5">
    <source>
        <dbReference type="ARBA" id="ARBA00022777"/>
    </source>
</evidence>
<dbReference type="RefSeq" id="WP_214159619.1">
    <property type="nucleotide sequence ID" value="NZ_JAHBAY010000015.1"/>
</dbReference>
<feature type="region of interest" description="Disordered" evidence="8">
    <location>
        <begin position="342"/>
        <end position="388"/>
    </location>
</feature>
<keyword evidence="3" id="KW-0808">Transferase</keyword>
<dbReference type="EMBL" id="JAHBAY010000015">
    <property type="protein sequence ID" value="MBT0773087.1"/>
    <property type="molecule type" value="Genomic_DNA"/>
</dbReference>
<protein>
    <recommendedName>
        <fullName evidence="1">non-specific serine/threonine protein kinase</fullName>
        <ecNumber evidence="1">2.7.11.1</ecNumber>
    </recommendedName>
</protein>
<evidence type="ECO:0000256" key="7">
    <source>
        <dbReference type="PROSITE-ProRule" id="PRU10141"/>
    </source>
</evidence>
<keyword evidence="9" id="KW-0812">Transmembrane</keyword>
<dbReference type="InterPro" id="IPR011009">
    <property type="entry name" value="Kinase-like_dom_sf"/>
</dbReference>
<dbReference type="InterPro" id="IPR000719">
    <property type="entry name" value="Prot_kinase_dom"/>
</dbReference>
<evidence type="ECO:0000259" key="10">
    <source>
        <dbReference type="PROSITE" id="PS50011"/>
    </source>
</evidence>
<evidence type="ECO:0000256" key="4">
    <source>
        <dbReference type="ARBA" id="ARBA00022741"/>
    </source>
</evidence>
<dbReference type="GO" id="GO:0004674">
    <property type="term" value="F:protein serine/threonine kinase activity"/>
    <property type="evidence" value="ECO:0007669"/>
    <property type="project" value="UniProtKB-KW"/>
</dbReference>
<dbReference type="PANTHER" id="PTHR43289">
    <property type="entry name" value="MITOGEN-ACTIVATED PROTEIN KINASE KINASE KINASE 20-RELATED"/>
    <property type="match status" value="1"/>
</dbReference>
<reference evidence="11 12" key="1">
    <citation type="submission" date="2021-05" db="EMBL/GenBank/DDBJ databases">
        <title>Kineosporia and Streptomyces sp. nov. two new marine actinobacteria isolated from Coral.</title>
        <authorList>
            <person name="Buangrab K."/>
            <person name="Sutthacheep M."/>
            <person name="Yeemin T."/>
            <person name="Harunari E."/>
            <person name="Igarashi Y."/>
            <person name="Kanchanasin P."/>
            <person name="Tanasupawat S."/>
            <person name="Phongsopitanun W."/>
        </authorList>
    </citation>
    <scope>NUCLEOTIDE SEQUENCE [LARGE SCALE GENOMIC DNA]</scope>
    <source>
        <strain evidence="11 12">J2-2</strain>
    </source>
</reference>
<keyword evidence="2 11" id="KW-0723">Serine/threonine-protein kinase</keyword>
<dbReference type="Gene3D" id="3.30.200.20">
    <property type="entry name" value="Phosphorylase Kinase, domain 1"/>
    <property type="match status" value="1"/>
</dbReference>
<organism evidence="11 12">
    <name type="scientific">Kineosporia corallincola</name>
    <dbReference type="NCBI Taxonomy" id="2835133"/>
    <lineage>
        <taxon>Bacteria</taxon>
        <taxon>Bacillati</taxon>
        <taxon>Actinomycetota</taxon>
        <taxon>Actinomycetes</taxon>
        <taxon>Kineosporiales</taxon>
        <taxon>Kineosporiaceae</taxon>
        <taxon>Kineosporia</taxon>
    </lineage>
</organism>
<proteinExistence type="predicted"/>
<evidence type="ECO:0000313" key="12">
    <source>
        <dbReference type="Proteomes" id="UP001197247"/>
    </source>
</evidence>
<dbReference type="SMART" id="SM00220">
    <property type="entry name" value="S_TKc"/>
    <property type="match status" value="1"/>
</dbReference>
<accession>A0ABS5TPQ3</accession>
<dbReference type="PROSITE" id="PS00107">
    <property type="entry name" value="PROTEIN_KINASE_ATP"/>
    <property type="match status" value="1"/>
</dbReference>
<keyword evidence="9" id="KW-0472">Membrane</keyword>
<dbReference type="SUPFAM" id="SSF56112">
    <property type="entry name" value="Protein kinase-like (PK-like)"/>
    <property type="match status" value="1"/>
</dbReference>
<dbReference type="Gene3D" id="1.10.510.10">
    <property type="entry name" value="Transferase(Phosphotransferase) domain 1"/>
    <property type="match status" value="1"/>
</dbReference>
<evidence type="ECO:0000256" key="6">
    <source>
        <dbReference type="ARBA" id="ARBA00022840"/>
    </source>
</evidence>
<sequence length="419" mass="44714">MRDTLESGPQLLAGRYALGDVIGRGGMGLVYRAWDSELQRDVAVKVLHQLAMEDDVNRARFASEANTLAGLNHPGLIALLDAATHGDEPYIAMELIEGETLSRRCRPEPMSPKEVSAVGACLGDALEYVHGQRIVHRDLKPSNVLLSDDGEVKLGDFGVARALDHAERLTGTGLTMGTAGYLSPEQVRGEEIRESSDIYSLGLVLIEALSGRPAFHGDPAAVAVARLHNSPRIDVDIPAGLAGLLTAMTDNDPQLRPDAGEVAVRLRAFHELGDDASGATVTELVNLPAPLRTAPESPDVGVPARPQAQPRHRHVLEPAGAPAASPALEELAADFGIPSLLDPGPAPLTDAPVGRHASTRRRQRSVPRTDPHGLPRLSGELPHRRDLRERRRRPLRAVLGLTVLTAAAIASVLLVALVF</sequence>
<keyword evidence="6 7" id="KW-0067">ATP-binding</keyword>
<keyword evidence="12" id="KW-1185">Reference proteome</keyword>
<keyword evidence="4 7" id="KW-0547">Nucleotide-binding</keyword>
<keyword evidence="5 11" id="KW-0418">Kinase</keyword>
<evidence type="ECO:0000313" key="11">
    <source>
        <dbReference type="EMBL" id="MBT0773087.1"/>
    </source>
</evidence>
<evidence type="ECO:0000256" key="2">
    <source>
        <dbReference type="ARBA" id="ARBA00022527"/>
    </source>
</evidence>
<dbReference type="Proteomes" id="UP001197247">
    <property type="component" value="Unassembled WGS sequence"/>
</dbReference>
<evidence type="ECO:0000256" key="1">
    <source>
        <dbReference type="ARBA" id="ARBA00012513"/>
    </source>
</evidence>
<feature type="transmembrane region" description="Helical" evidence="9">
    <location>
        <begin position="397"/>
        <end position="418"/>
    </location>
</feature>
<evidence type="ECO:0000256" key="8">
    <source>
        <dbReference type="SAM" id="MobiDB-lite"/>
    </source>
</evidence>